<reference evidence="3 4" key="1">
    <citation type="submission" date="2021-01" db="EMBL/GenBank/DDBJ databases">
        <title>Whole genome shotgun sequence of Planobispora longispora NBRC 13918.</title>
        <authorList>
            <person name="Komaki H."/>
            <person name="Tamura T."/>
        </authorList>
    </citation>
    <scope>NUCLEOTIDE SEQUENCE [LARGE SCALE GENOMIC DNA]</scope>
    <source>
        <strain evidence="3 4">NBRC 13918</strain>
    </source>
</reference>
<proteinExistence type="predicted"/>
<gene>
    <name evidence="3" type="ORF">Plo01_32550</name>
</gene>
<comment type="caution">
    <text evidence="3">The sequence shown here is derived from an EMBL/GenBank/DDBJ whole genome shotgun (WGS) entry which is preliminary data.</text>
</comment>
<keyword evidence="2" id="KW-0732">Signal</keyword>
<sequence length="594" mass="66013">MGSFRRMLARALTVSLLSMFVVASPAAARTATATIVLQPRAWTYTSSLQPGESHWKEPADLPVGLMGEPPAVHRAYYAYDVSALTGKKIVEARLTLVRPALDCAERIRSFQLWQTGPISRHTDGKHQPEWISSLYAVPGEWACRPSPSYELVATPTTAWENGVATYGVRGSFEDRPQGPLVFRNDPQLRITYEYEEKDPFPGDPTLPVDAASPDAWTHVDSRRRHEPHWKEETPLPVGRRDRHGVTRSFLRFDLATLPAGRPVEARLFVRRADTCRVGEKTIELWQTGPIDERTTWHRQPTWLRLIDTYAWGSCDDESGTTLLFDATEAVTEARAAGKNTVTFGLRSSRERDPGGAYLIGHDSLLRVSSLPPLRPPAEIMTDRSGYHWPDPPGGRVPPFPCTAGAGRPYIPYFPRPEAIFSGGAHPLSTRWQWETLEGVAVHEEVAYVEYNGLSMGSPRGADGESYRWRVRSEDRYGQVSEWSPWCEYTVDITRPAPAVVTATPYSGLDLVGGPGVPGRFTFAPNGAKDVTDYYYTVPPAERWQHVPAGPDGSVTLTWTPRTAGLHQMAVFSVDRAGNRADLTSYYFAVAAPPQ</sequence>
<evidence type="ECO:0000313" key="3">
    <source>
        <dbReference type="EMBL" id="GIH76826.1"/>
    </source>
</evidence>
<evidence type="ECO:0000313" key="4">
    <source>
        <dbReference type="Proteomes" id="UP000616724"/>
    </source>
</evidence>
<dbReference type="Proteomes" id="UP000616724">
    <property type="component" value="Unassembled WGS sequence"/>
</dbReference>
<keyword evidence="4" id="KW-1185">Reference proteome</keyword>
<protein>
    <recommendedName>
        <fullName evidence="5">DNRLRE domain-containing protein</fullName>
    </recommendedName>
</protein>
<dbReference type="NCBIfam" id="NF033679">
    <property type="entry name" value="DNRLRE_dom"/>
    <property type="match status" value="1"/>
</dbReference>
<evidence type="ECO:0000256" key="2">
    <source>
        <dbReference type="SAM" id="SignalP"/>
    </source>
</evidence>
<dbReference type="EMBL" id="BOOH01000023">
    <property type="protein sequence ID" value="GIH76826.1"/>
    <property type="molecule type" value="Genomic_DNA"/>
</dbReference>
<evidence type="ECO:0000256" key="1">
    <source>
        <dbReference type="SAM" id="MobiDB-lite"/>
    </source>
</evidence>
<dbReference type="RefSeq" id="WP_203891416.1">
    <property type="nucleotide sequence ID" value="NZ_BOOH01000023.1"/>
</dbReference>
<dbReference type="AlphaFoldDB" id="A0A8J3RI56"/>
<accession>A0A8J3RI56</accession>
<name>A0A8J3RI56_9ACTN</name>
<evidence type="ECO:0008006" key="5">
    <source>
        <dbReference type="Google" id="ProtNLM"/>
    </source>
</evidence>
<feature type="signal peptide" evidence="2">
    <location>
        <begin position="1"/>
        <end position="23"/>
    </location>
</feature>
<organism evidence="3 4">
    <name type="scientific">Planobispora longispora</name>
    <dbReference type="NCBI Taxonomy" id="28887"/>
    <lineage>
        <taxon>Bacteria</taxon>
        <taxon>Bacillati</taxon>
        <taxon>Actinomycetota</taxon>
        <taxon>Actinomycetes</taxon>
        <taxon>Streptosporangiales</taxon>
        <taxon>Streptosporangiaceae</taxon>
        <taxon>Planobispora</taxon>
    </lineage>
</organism>
<feature type="region of interest" description="Disordered" evidence="1">
    <location>
        <begin position="219"/>
        <end position="240"/>
    </location>
</feature>
<feature type="chain" id="PRO_5038558191" description="DNRLRE domain-containing protein" evidence="2">
    <location>
        <begin position="24"/>
        <end position="594"/>
    </location>
</feature>